<keyword evidence="2" id="KW-0723">Serine/threonine-protein kinase</keyword>
<organism evidence="9 10">
    <name type="scientific">Dipteronia dyeriana</name>
    <dbReference type="NCBI Taxonomy" id="168575"/>
    <lineage>
        <taxon>Eukaryota</taxon>
        <taxon>Viridiplantae</taxon>
        <taxon>Streptophyta</taxon>
        <taxon>Embryophyta</taxon>
        <taxon>Tracheophyta</taxon>
        <taxon>Spermatophyta</taxon>
        <taxon>Magnoliopsida</taxon>
        <taxon>eudicotyledons</taxon>
        <taxon>Gunneridae</taxon>
        <taxon>Pentapetalae</taxon>
        <taxon>rosids</taxon>
        <taxon>malvids</taxon>
        <taxon>Sapindales</taxon>
        <taxon>Sapindaceae</taxon>
        <taxon>Hippocastanoideae</taxon>
        <taxon>Acereae</taxon>
        <taxon>Dipteronia</taxon>
    </lineage>
</organism>
<dbReference type="GO" id="GO:0005737">
    <property type="term" value="C:cytoplasm"/>
    <property type="evidence" value="ECO:0007669"/>
    <property type="project" value="TreeGrafter"/>
</dbReference>
<dbReference type="GO" id="GO:0008353">
    <property type="term" value="F:RNA polymerase II CTD heptapeptide repeat kinase activity"/>
    <property type="evidence" value="ECO:0007669"/>
    <property type="project" value="UniProtKB-EC"/>
</dbReference>
<evidence type="ECO:0000313" key="10">
    <source>
        <dbReference type="Proteomes" id="UP001280121"/>
    </source>
</evidence>
<dbReference type="GO" id="GO:0004693">
    <property type="term" value="F:cyclin-dependent protein serine/threonine kinase activity"/>
    <property type="evidence" value="ECO:0007669"/>
    <property type="project" value="TreeGrafter"/>
</dbReference>
<dbReference type="GO" id="GO:0005524">
    <property type="term" value="F:ATP binding"/>
    <property type="evidence" value="ECO:0007669"/>
    <property type="project" value="UniProtKB-KW"/>
</dbReference>
<evidence type="ECO:0000256" key="4">
    <source>
        <dbReference type="ARBA" id="ARBA00022741"/>
    </source>
</evidence>
<evidence type="ECO:0000256" key="7">
    <source>
        <dbReference type="SAM" id="MobiDB-lite"/>
    </source>
</evidence>
<feature type="region of interest" description="Disordered" evidence="7">
    <location>
        <begin position="330"/>
        <end position="371"/>
    </location>
</feature>
<evidence type="ECO:0000259" key="8">
    <source>
        <dbReference type="PROSITE" id="PS50011"/>
    </source>
</evidence>
<dbReference type="PANTHER" id="PTHR24056">
    <property type="entry name" value="CELL DIVISION PROTEIN KINASE"/>
    <property type="match status" value="1"/>
</dbReference>
<evidence type="ECO:0000313" key="9">
    <source>
        <dbReference type="EMBL" id="KAK2642122.1"/>
    </source>
</evidence>
<dbReference type="InterPro" id="IPR000719">
    <property type="entry name" value="Prot_kinase_dom"/>
</dbReference>
<name>A0AAD9WTR6_9ROSI</name>
<dbReference type="PANTHER" id="PTHR24056:SF0">
    <property type="entry name" value="CYCLIN-DEPENDENT KINASE 7"/>
    <property type="match status" value="1"/>
</dbReference>
<protein>
    <recommendedName>
        <fullName evidence="1">[RNA-polymerase]-subunit kinase</fullName>
        <ecNumber evidence="1">2.7.11.23</ecNumber>
    </recommendedName>
</protein>
<keyword evidence="6" id="KW-0067">ATP-binding</keyword>
<dbReference type="SUPFAM" id="SSF56112">
    <property type="entry name" value="Protein kinase-like (PK-like)"/>
    <property type="match status" value="1"/>
</dbReference>
<dbReference type="Gene3D" id="1.10.510.10">
    <property type="entry name" value="Transferase(Phosphotransferase) domain 1"/>
    <property type="match status" value="1"/>
</dbReference>
<reference evidence="9" key="1">
    <citation type="journal article" date="2023" name="Plant J.">
        <title>Genome sequences and population genomics provide insights into the demographic history, inbreeding, and mutation load of two 'living fossil' tree species of Dipteronia.</title>
        <authorList>
            <person name="Feng Y."/>
            <person name="Comes H.P."/>
            <person name="Chen J."/>
            <person name="Zhu S."/>
            <person name="Lu R."/>
            <person name="Zhang X."/>
            <person name="Li P."/>
            <person name="Qiu J."/>
            <person name="Olsen K.M."/>
            <person name="Qiu Y."/>
        </authorList>
    </citation>
    <scope>NUCLEOTIDE SEQUENCE</scope>
    <source>
        <strain evidence="9">KIB01</strain>
    </source>
</reference>
<feature type="compositionally biased region" description="Basic and acidic residues" evidence="7">
    <location>
        <begin position="362"/>
        <end position="371"/>
    </location>
</feature>
<evidence type="ECO:0000256" key="3">
    <source>
        <dbReference type="ARBA" id="ARBA00022679"/>
    </source>
</evidence>
<gene>
    <name evidence="9" type="ORF">Ddye_023885</name>
</gene>
<dbReference type="AlphaFoldDB" id="A0AAD9WTR6"/>
<dbReference type="EC" id="2.7.11.23" evidence="1"/>
<dbReference type="Proteomes" id="UP001280121">
    <property type="component" value="Unassembled WGS sequence"/>
</dbReference>
<dbReference type="GO" id="GO:0045944">
    <property type="term" value="P:positive regulation of transcription by RNA polymerase II"/>
    <property type="evidence" value="ECO:0007669"/>
    <property type="project" value="TreeGrafter"/>
</dbReference>
<feature type="domain" description="Protein kinase" evidence="8">
    <location>
        <begin position="1"/>
        <end position="267"/>
    </location>
</feature>
<dbReference type="Pfam" id="PF00069">
    <property type="entry name" value="Pkinase"/>
    <property type="match status" value="1"/>
</dbReference>
<evidence type="ECO:0000256" key="1">
    <source>
        <dbReference type="ARBA" id="ARBA00012409"/>
    </source>
</evidence>
<evidence type="ECO:0000256" key="6">
    <source>
        <dbReference type="ARBA" id="ARBA00022840"/>
    </source>
</evidence>
<dbReference type="GO" id="GO:0070985">
    <property type="term" value="C:transcription factor TFIIK complex"/>
    <property type="evidence" value="ECO:0007669"/>
    <property type="project" value="TreeGrafter"/>
</dbReference>
<sequence length="371" mass="41577">MQVAREMAVLDSGFAFHNDHAFSLADDRETLWSDSEKPKPFISYHLTPLESSTKDNTLQSYVYEDERYASLISKVLEYEPCRKDTVDSVALDLLDDLSPIALKFDDAITTSIIPPDMKAYDVMKRDYSRFLKCSSLYQDYCSQLKLKKKVFACWYMALKLLFSAKQYDAGVDVQAAGGIFAELLNYRPFLQRTGDIDQLGKIFAALGIATRTLAYHPGYVEYQLTPPLHSLFPTASDDALDLLSKMLTYDPNAGITAQQALEPRQMVSLLAGMNKEACHLRCLYLLLLATSLPHPCEDAFSSKAGRSRSALARFAAFVINVVEESRLMTDNNGTQVDQEKSTHCAPTRGGEDHSFIDSNLLHGEDQIERSD</sequence>
<proteinExistence type="predicted"/>
<keyword evidence="3" id="KW-0808">Transferase</keyword>
<comment type="caution">
    <text evidence="9">The sequence shown here is derived from an EMBL/GenBank/DDBJ whole genome shotgun (WGS) entry which is preliminary data.</text>
</comment>
<dbReference type="InterPro" id="IPR011009">
    <property type="entry name" value="Kinase-like_dom_sf"/>
</dbReference>
<keyword evidence="10" id="KW-1185">Reference proteome</keyword>
<evidence type="ECO:0000256" key="2">
    <source>
        <dbReference type="ARBA" id="ARBA00022527"/>
    </source>
</evidence>
<keyword evidence="5" id="KW-0418">Kinase</keyword>
<dbReference type="PROSITE" id="PS50011">
    <property type="entry name" value="PROTEIN_KINASE_DOM"/>
    <property type="match status" value="1"/>
</dbReference>
<accession>A0AAD9WTR6</accession>
<dbReference type="InterPro" id="IPR050108">
    <property type="entry name" value="CDK"/>
</dbReference>
<evidence type="ECO:0000256" key="5">
    <source>
        <dbReference type="ARBA" id="ARBA00022777"/>
    </source>
</evidence>
<keyword evidence="4" id="KW-0547">Nucleotide-binding</keyword>
<dbReference type="EMBL" id="JANJYI010000007">
    <property type="protein sequence ID" value="KAK2642122.1"/>
    <property type="molecule type" value="Genomic_DNA"/>
</dbReference>